<proteinExistence type="predicted"/>
<feature type="signal peptide" evidence="1">
    <location>
        <begin position="1"/>
        <end position="18"/>
    </location>
</feature>
<organism evidence="2 3">
    <name type="scientific">Piscinibacter sakaiensis</name>
    <name type="common">Ideonella sakaiensis</name>
    <dbReference type="NCBI Taxonomy" id="1547922"/>
    <lineage>
        <taxon>Bacteria</taxon>
        <taxon>Pseudomonadati</taxon>
        <taxon>Pseudomonadota</taxon>
        <taxon>Betaproteobacteria</taxon>
        <taxon>Burkholderiales</taxon>
        <taxon>Sphaerotilaceae</taxon>
        <taxon>Piscinibacter</taxon>
    </lineage>
</organism>
<dbReference type="Proteomes" id="UP000037660">
    <property type="component" value="Unassembled WGS sequence"/>
</dbReference>
<evidence type="ECO:0000313" key="2">
    <source>
        <dbReference type="EMBL" id="GAP35249.1"/>
    </source>
</evidence>
<dbReference type="AlphaFoldDB" id="A0A0K8NY85"/>
<keyword evidence="3" id="KW-1185">Reference proteome</keyword>
<keyword evidence="1" id="KW-0732">Signal</keyword>
<evidence type="ECO:0000256" key="1">
    <source>
        <dbReference type="SAM" id="SignalP"/>
    </source>
</evidence>
<evidence type="ECO:0000313" key="3">
    <source>
        <dbReference type="Proteomes" id="UP000037660"/>
    </source>
</evidence>
<name>A0A0K8NY85_PISS1</name>
<dbReference type="EMBL" id="BBYR01000017">
    <property type="protein sequence ID" value="GAP35249.1"/>
    <property type="molecule type" value="Genomic_DNA"/>
</dbReference>
<dbReference type="STRING" id="1547922.ISF6_0840"/>
<reference evidence="2 3" key="2">
    <citation type="journal article" date="2016" name="Science">
        <title>A bacterium that degrades and assimilates poly(ethylene terephthalate).</title>
        <authorList>
            <person name="Yoshida S."/>
            <person name="Hiraga K."/>
            <person name="Takehana T."/>
            <person name="Taniguchi I."/>
            <person name="Yamaji H."/>
            <person name="Maeda Y."/>
            <person name="Toyohara K."/>
            <person name="Miyamoto K."/>
            <person name="Kimura Y."/>
            <person name="Oda K."/>
        </authorList>
    </citation>
    <scope>NUCLEOTIDE SEQUENCE [LARGE SCALE GENOMIC DNA]</scope>
    <source>
        <strain evidence="3">NBRC 110686 / TISTR 2288 / 201-F6</strain>
    </source>
</reference>
<accession>A0A0K8NY85</accession>
<sequence>MRSLACVLLGGASAVATAQSVDRAPAAAPVDGIQGRAVQAVGLTGREDDGASAGSLRAGIELTRIDPALEDPQASTARLYRLDASPQAPVSPELRTRLWWGNARGALGAGADWAAAPAGSALRPLRPVVGVRAEVSEQARLTYELRAPASSLALSGSAAALAGAAPEARLGLEFRSAPSAARNLRNGLFRVQLSNSSALFVRPRSGGMMLSYRSQF</sequence>
<reference evidence="3" key="1">
    <citation type="submission" date="2015-07" db="EMBL/GenBank/DDBJ databases">
        <title>Discovery of a poly(ethylene terephthalate assimilation.</title>
        <authorList>
            <person name="Yoshida S."/>
            <person name="Hiraga K."/>
            <person name="Takehana T."/>
            <person name="Taniguchi I."/>
            <person name="Yamaji H."/>
            <person name="Maeda Y."/>
            <person name="Toyohara K."/>
            <person name="Miyamoto K."/>
            <person name="Kimura Y."/>
            <person name="Oda K."/>
        </authorList>
    </citation>
    <scope>NUCLEOTIDE SEQUENCE [LARGE SCALE GENOMIC DNA]</scope>
    <source>
        <strain evidence="3">NBRC 110686 / TISTR 2288 / 201-F6</strain>
    </source>
</reference>
<gene>
    <name evidence="2" type="ORF">ISF6_0840</name>
</gene>
<comment type="caution">
    <text evidence="2">The sequence shown here is derived from an EMBL/GenBank/DDBJ whole genome shotgun (WGS) entry which is preliminary data.</text>
</comment>
<protein>
    <submittedName>
        <fullName evidence="2">Uncharacterized protein</fullName>
    </submittedName>
</protein>
<feature type="chain" id="PRO_5005513510" evidence="1">
    <location>
        <begin position="19"/>
        <end position="216"/>
    </location>
</feature>